<dbReference type="UniPathway" id="UPA00109">
    <property type="reaction ID" value="UER00183"/>
</dbReference>
<dbReference type="GO" id="GO:0004332">
    <property type="term" value="F:fructose-bisphosphate aldolase activity"/>
    <property type="evidence" value="ECO:0007669"/>
    <property type="project" value="UniProtKB-EC"/>
</dbReference>
<name>A0A1I7MT48_9MICC</name>
<dbReference type="PANTHER" id="PTHR11627">
    <property type="entry name" value="FRUCTOSE-BISPHOSPHATE ALDOLASE"/>
    <property type="match status" value="1"/>
</dbReference>
<accession>A0A1I7MT48</accession>
<evidence type="ECO:0000256" key="4">
    <source>
        <dbReference type="ARBA" id="ARBA00023152"/>
    </source>
</evidence>
<evidence type="ECO:0000256" key="3">
    <source>
        <dbReference type="ARBA" id="ARBA00013068"/>
    </source>
</evidence>
<dbReference type="AlphaFoldDB" id="A0A1I7MT48"/>
<comment type="pathway">
    <text evidence="1">Carbohydrate degradation; glycolysis; D-glyceraldehyde 3-phosphate and glycerone phosphate from D-glucose: step 4/4.</text>
</comment>
<dbReference type="OrthoDB" id="9813469at2"/>
<evidence type="ECO:0000256" key="1">
    <source>
        <dbReference type="ARBA" id="ARBA00004714"/>
    </source>
</evidence>
<reference evidence="7 8" key="1">
    <citation type="submission" date="2016-10" db="EMBL/GenBank/DDBJ databases">
        <authorList>
            <person name="de Groot N.N."/>
        </authorList>
    </citation>
    <scope>NUCLEOTIDE SEQUENCE [LARGE SCALE GENOMIC DNA]</scope>
    <source>
        <strain evidence="7 8">CGMCC 1.7054</strain>
    </source>
</reference>
<dbReference type="InterPro" id="IPR013785">
    <property type="entry name" value="Aldolase_TIM"/>
</dbReference>
<dbReference type="RefSeq" id="WP_091699665.1">
    <property type="nucleotide sequence ID" value="NZ_CBDRLN010000008.1"/>
</dbReference>
<dbReference type="SUPFAM" id="SSF51569">
    <property type="entry name" value="Aldolase"/>
    <property type="match status" value="1"/>
</dbReference>
<comment type="similarity">
    <text evidence="2">Belongs to the class I fructose-bisphosphate aldolase family.</text>
</comment>
<evidence type="ECO:0000256" key="6">
    <source>
        <dbReference type="ARBA" id="ARBA00029799"/>
    </source>
</evidence>
<evidence type="ECO:0000256" key="2">
    <source>
        <dbReference type="ARBA" id="ARBA00010387"/>
    </source>
</evidence>
<evidence type="ECO:0000313" key="8">
    <source>
        <dbReference type="Proteomes" id="UP000198881"/>
    </source>
</evidence>
<keyword evidence="5" id="KW-0456">Lyase</keyword>
<sequence>MDSEKYQRVRNGAGFVAALDQSGGSTPAALHLYGIDKDAYSGPEEMFDLVHQVRTRIITSPSFDGERVMGAILFENTMNRQVEGSPTGDYLWNSKGIVPFLKIDQGSAPEQQGAQLMKPIPHLDDLLSRAVDKHMFGTKMRSVIKLPGDGVGSVVEQQFGLARQILVTGLVPIIEPEVDIRSPRKAEVEDQLKAAILAQLDKLGDDQSVILKVTLPERADFYREFVDHPRVIRVLALSGGYTRAQATTLLARNHGVIASFSRALTEGLSTAQSPAQFNAVLDEAINAIATASRT</sequence>
<gene>
    <name evidence="7" type="ORF">SAMN04487966_1204</name>
</gene>
<dbReference type="STRING" id="574650.SAMN04487966_1204"/>
<dbReference type="Gene3D" id="3.20.20.70">
    <property type="entry name" value="Aldolase class I"/>
    <property type="match status" value="1"/>
</dbReference>
<dbReference type="EMBL" id="FPCG01000020">
    <property type="protein sequence ID" value="SFV25098.1"/>
    <property type="molecule type" value="Genomic_DNA"/>
</dbReference>
<keyword evidence="4" id="KW-0324">Glycolysis</keyword>
<organism evidence="7 8">
    <name type="scientific">Micrococcus terreus</name>
    <dbReference type="NCBI Taxonomy" id="574650"/>
    <lineage>
        <taxon>Bacteria</taxon>
        <taxon>Bacillati</taxon>
        <taxon>Actinomycetota</taxon>
        <taxon>Actinomycetes</taxon>
        <taxon>Micrococcales</taxon>
        <taxon>Micrococcaceae</taxon>
        <taxon>Micrococcus</taxon>
    </lineage>
</organism>
<dbReference type="Proteomes" id="UP000198881">
    <property type="component" value="Unassembled WGS sequence"/>
</dbReference>
<evidence type="ECO:0000256" key="5">
    <source>
        <dbReference type="ARBA" id="ARBA00023239"/>
    </source>
</evidence>
<dbReference type="GO" id="GO:0006096">
    <property type="term" value="P:glycolytic process"/>
    <property type="evidence" value="ECO:0007669"/>
    <property type="project" value="UniProtKB-UniPathway"/>
</dbReference>
<dbReference type="Pfam" id="PF00274">
    <property type="entry name" value="Glycolytic"/>
    <property type="match status" value="1"/>
</dbReference>
<dbReference type="InterPro" id="IPR000741">
    <property type="entry name" value="FBA_I"/>
</dbReference>
<proteinExistence type="inferred from homology"/>
<keyword evidence="8" id="KW-1185">Reference proteome</keyword>
<dbReference type="NCBIfam" id="NF003784">
    <property type="entry name" value="PRK05377.1"/>
    <property type="match status" value="1"/>
</dbReference>
<evidence type="ECO:0000313" key="7">
    <source>
        <dbReference type="EMBL" id="SFV25098.1"/>
    </source>
</evidence>
<protein>
    <recommendedName>
        <fullName evidence="3">fructose-bisphosphate aldolase</fullName>
        <ecNumber evidence="3">4.1.2.13</ecNumber>
    </recommendedName>
    <alternativeName>
        <fullName evidence="6">Fructose-bisphosphate aldolase class I</fullName>
    </alternativeName>
</protein>
<dbReference type="EC" id="4.1.2.13" evidence="3"/>